<reference evidence="1" key="1">
    <citation type="submission" date="2023-06" db="EMBL/GenBank/DDBJ databases">
        <title>Male Hemibagrus guttatus genome.</title>
        <authorList>
            <person name="Bian C."/>
        </authorList>
    </citation>
    <scope>NUCLEOTIDE SEQUENCE</scope>
    <source>
        <strain evidence="1">Male_cb2023</strain>
        <tissue evidence="1">Muscle</tissue>
    </source>
</reference>
<dbReference type="AlphaFoldDB" id="A0AAE0QP34"/>
<dbReference type="PANTHER" id="PTHR21512:SF5">
    <property type="entry name" value="TRAFFICKING PROTEIN PARTICLE COMPLEX SUBUNIT 9"/>
    <property type="match status" value="1"/>
</dbReference>
<protein>
    <submittedName>
        <fullName evidence="1">Uncharacterized protein</fullName>
    </submittedName>
</protein>
<name>A0AAE0QP34_9TELE</name>
<feature type="non-terminal residue" evidence="1">
    <location>
        <position position="1"/>
    </location>
</feature>
<keyword evidence="2" id="KW-1185">Reference proteome</keyword>
<comment type="caution">
    <text evidence="1">The sequence shown here is derived from an EMBL/GenBank/DDBJ whole genome shotgun (WGS) entry which is preliminary data.</text>
</comment>
<evidence type="ECO:0000313" key="2">
    <source>
        <dbReference type="Proteomes" id="UP001274896"/>
    </source>
</evidence>
<accession>A0AAE0QP34</accession>
<dbReference type="PANTHER" id="PTHR21512">
    <property type="entry name" value="TRAFFICKING PROTEIN PARTICLE COMPLEX SUBUNIT 9"/>
    <property type="match status" value="1"/>
</dbReference>
<evidence type="ECO:0000313" key="1">
    <source>
        <dbReference type="EMBL" id="KAK3526748.1"/>
    </source>
</evidence>
<dbReference type="InterPro" id="IPR013935">
    <property type="entry name" value="Trs120_TRAPPC9"/>
</dbReference>
<proteinExistence type="predicted"/>
<sequence>IEVNGKACDCDTVAECKVGDAVPLEVKLTNRSKSAVGPFSLTVVPFQDYQNGVQNYELQEAVTFIGSNSFYIDSGLMETEATPPSLRLTGTEFTPPSLRLRYRGHASFTETDRYRGHFSFTVIDSYRGHASITVTDRYQGHASFTETEVNPAGNSICAGALLFLYTGDFYLNIKFQDDNTSRDLPPTWFCLPSVHIRAQEPVEAAA</sequence>
<organism evidence="1 2">
    <name type="scientific">Hemibagrus guttatus</name>
    <dbReference type="NCBI Taxonomy" id="175788"/>
    <lineage>
        <taxon>Eukaryota</taxon>
        <taxon>Metazoa</taxon>
        <taxon>Chordata</taxon>
        <taxon>Craniata</taxon>
        <taxon>Vertebrata</taxon>
        <taxon>Euteleostomi</taxon>
        <taxon>Actinopterygii</taxon>
        <taxon>Neopterygii</taxon>
        <taxon>Teleostei</taxon>
        <taxon>Ostariophysi</taxon>
        <taxon>Siluriformes</taxon>
        <taxon>Bagridae</taxon>
        <taxon>Hemibagrus</taxon>
    </lineage>
</organism>
<gene>
    <name evidence="1" type="ORF">QTP70_032604</name>
</gene>
<dbReference type="EMBL" id="JAUCMX010000013">
    <property type="protein sequence ID" value="KAK3526748.1"/>
    <property type="molecule type" value="Genomic_DNA"/>
</dbReference>
<dbReference type="Proteomes" id="UP001274896">
    <property type="component" value="Unassembled WGS sequence"/>
</dbReference>
<dbReference type="GO" id="GO:0005802">
    <property type="term" value="C:trans-Golgi network"/>
    <property type="evidence" value="ECO:0007669"/>
    <property type="project" value="TreeGrafter"/>
</dbReference>